<evidence type="ECO:0000256" key="2">
    <source>
        <dbReference type="ARBA" id="ARBA00010305"/>
    </source>
</evidence>
<evidence type="ECO:0000256" key="5">
    <source>
        <dbReference type="ARBA" id="ARBA00023212"/>
    </source>
</evidence>
<comment type="subcellular location">
    <subcellularLocation>
        <location evidence="1">Cytoplasm</location>
        <location evidence="1">Cytoskeleton</location>
    </subcellularLocation>
</comment>
<keyword evidence="6" id="KW-1185">Reference proteome</keyword>
<dbReference type="AlphaFoldDB" id="A0A6P3WNL0"/>
<dbReference type="RefSeq" id="XP_014467364.1">
    <property type="nucleotide sequence ID" value="XM_014611878.1"/>
</dbReference>
<gene>
    <name evidence="7" type="primary">LOC106740638</name>
</gene>
<proteinExistence type="inferred from homology"/>
<sequence>MNSEPVKNIEIAENITMNCTEKLVQICCNLKLLEDVVSGNEAEFSTNQTSQILSLEELINQSFYELTNSKNPNLDDIVVLAQSFIIMYYIKFPKNTSEREHLYIAEGCLVQSVTLLKDKELDSKAILVAMVTFNELSHLHTTLGDIEKSLQYLNKALELYMAYTKGQDDFPAPINILNIIGIEVKSNTIYLLDKKYMDTLRSLIMLEDKVKHGLIDMEKISTYMHNLLKKQLKNIPKTIDHISWAKEVIRLAEYFLSCDRFMECKNHLITASVIMIKHYNNYYKINMEISSKNKHFLHFQYKSIIYIIDTCWVRYGLTLLYSSRKHILNQEEKEKFSMANSSKAEFPAESINQSTKLLMYNYIEKEYKEFVHIVKDNYIRNYNDAKMIFVNILQLLNKMQTNEYTSKDAAVRAEIAQYVSKAYKYFAFYERDKIDQIKLQKRRIEILEDCLKTLHTRNDQTICSFIWFELAIINSTVLGIKIENLHKDKPAAEELAEIDQLVKNSTTYFELYNKNSEAVKYGLANGLVDQSYQIISILNIKHSSKRSIIH</sequence>
<dbReference type="Pfam" id="PF12309">
    <property type="entry name" value="KBP_C"/>
    <property type="match status" value="1"/>
</dbReference>
<evidence type="ECO:0000256" key="1">
    <source>
        <dbReference type="ARBA" id="ARBA00004245"/>
    </source>
</evidence>
<organism evidence="6 7">
    <name type="scientific">Dinoponera quadriceps</name>
    <name type="common">South American ant</name>
    <dbReference type="NCBI Taxonomy" id="609295"/>
    <lineage>
        <taxon>Eukaryota</taxon>
        <taxon>Metazoa</taxon>
        <taxon>Ecdysozoa</taxon>
        <taxon>Arthropoda</taxon>
        <taxon>Hexapoda</taxon>
        <taxon>Insecta</taxon>
        <taxon>Pterygota</taxon>
        <taxon>Neoptera</taxon>
        <taxon>Endopterygota</taxon>
        <taxon>Hymenoptera</taxon>
        <taxon>Apocrita</taxon>
        <taxon>Aculeata</taxon>
        <taxon>Formicoidea</taxon>
        <taxon>Formicidae</taxon>
        <taxon>Ponerinae</taxon>
        <taxon>Ponerini</taxon>
        <taxon>Dinoponera</taxon>
    </lineage>
</organism>
<evidence type="ECO:0000256" key="3">
    <source>
        <dbReference type="ARBA" id="ARBA00016840"/>
    </source>
</evidence>
<accession>A0A6P3WNL0</accession>
<dbReference type="OrthoDB" id="7554758at2759"/>
<dbReference type="Proteomes" id="UP000515204">
    <property type="component" value="Unplaced"/>
</dbReference>
<keyword evidence="5" id="KW-0206">Cytoskeleton</keyword>
<name>A0A6P3WNL0_DINQU</name>
<dbReference type="InterPro" id="IPR022083">
    <property type="entry name" value="KBP"/>
</dbReference>
<reference evidence="7" key="1">
    <citation type="submission" date="2025-08" db="UniProtKB">
        <authorList>
            <consortium name="RefSeq"/>
        </authorList>
    </citation>
    <scope>IDENTIFICATION</scope>
</reference>
<comment type="similarity">
    <text evidence="2">Belongs to the KIF-binding protein family.</text>
</comment>
<evidence type="ECO:0000313" key="6">
    <source>
        <dbReference type="Proteomes" id="UP000515204"/>
    </source>
</evidence>
<protein>
    <recommendedName>
        <fullName evidence="3">KIF-binding protein</fullName>
    </recommendedName>
</protein>
<dbReference type="PANTHER" id="PTHR46321:SF1">
    <property type="entry name" value="KIF-BINDING PROTEIN"/>
    <property type="match status" value="1"/>
</dbReference>
<evidence type="ECO:0000256" key="4">
    <source>
        <dbReference type="ARBA" id="ARBA00022490"/>
    </source>
</evidence>
<evidence type="ECO:0000313" key="7">
    <source>
        <dbReference type="RefSeq" id="XP_014467364.1"/>
    </source>
</evidence>
<dbReference type="GO" id="GO:0005856">
    <property type="term" value="C:cytoskeleton"/>
    <property type="evidence" value="ECO:0007669"/>
    <property type="project" value="UniProtKB-SubCell"/>
</dbReference>
<dbReference type="PANTHER" id="PTHR46321">
    <property type="entry name" value="KIF1-BINDING PROTEIN"/>
    <property type="match status" value="1"/>
</dbReference>
<keyword evidence="4" id="KW-0963">Cytoplasm</keyword>
<dbReference type="GeneID" id="106740638"/>